<dbReference type="InterPro" id="IPR057207">
    <property type="entry name" value="FBXL15_LRR"/>
</dbReference>
<accession>A0A067G600</accession>
<dbReference type="Pfam" id="PF25372">
    <property type="entry name" value="DUF7885"/>
    <property type="match status" value="1"/>
</dbReference>
<dbReference type="EMBL" id="KK784890">
    <property type="protein sequence ID" value="KDO70841.1"/>
    <property type="molecule type" value="Genomic_DNA"/>
</dbReference>
<sequence>MKMEEEKVKAAEEEETWSKETVPKVIRIMSTRLSQRDIISLLLVSPWLHRTLVSYPSLWLVIDLREMNNAGNRLVAALSIPRYRHVREINLEFAQDIEDRHLELLKTKCLGSLQDLESLNLNGCQKISDKGIEIISSTCPELKVFSIYWNVRVTDIGIQHLVKNCKHIIDLNLSGCKNLLDKSLQLIADNYQELESLNLTRYVNMILLGLFYIWSNNILLMSEFIYHGIRFFQAVQINSSNGGDHLAFAYIIETNTYKHGKEKHIIETIKTGQQLL</sequence>
<evidence type="ECO:0000313" key="3">
    <source>
        <dbReference type="Proteomes" id="UP000027120"/>
    </source>
</evidence>
<dbReference type="SMR" id="A0A067G600"/>
<feature type="domain" description="F-box/LRR-repeat protein 15-like leucin rich repeat" evidence="1">
    <location>
        <begin position="81"/>
        <end position="202"/>
    </location>
</feature>
<dbReference type="Gene3D" id="3.80.10.10">
    <property type="entry name" value="Ribonuclease Inhibitor"/>
    <property type="match status" value="1"/>
</dbReference>
<gene>
    <name evidence="2" type="ORF">CISIN_1g018439mg</name>
</gene>
<evidence type="ECO:0000259" key="1">
    <source>
        <dbReference type="Pfam" id="PF25372"/>
    </source>
</evidence>
<protein>
    <recommendedName>
        <fullName evidence="1">F-box/LRR-repeat protein 15-like leucin rich repeat domain-containing protein</fullName>
    </recommendedName>
</protein>
<dbReference type="AlphaFoldDB" id="A0A067G600"/>
<keyword evidence="3" id="KW-1185">Reference proteome</keyword>
<reference evidence="2 3" key="1">
    <citation type="submission" date="2014-04" db="EMBL/GenBank/DDBJ databases">
        <authorList>
            <consortium name="International Citrus Genome Consortium"/>
            <person name="Gmitter F."/>
            <person name="Chen C."/>
            <person name="Farmerie W."/>
            <person name="Harkins T."/>
            <person name="Desany B."/>
            <person name="Mohiuddin M."/>
            <person name="Kodira C."/>
            <person name="Borodovsky M."/>
            <person name="Lomsadze A."/>
            <person name="Burns P."/>
            <person name="Jenkins J."/>
            <person name="Prochnik S."/>
            <person name="Shu S."/>
            <person name="Chapman J."/>
            <person name="Pitluck S."/>
            <person name="Schmutz J."/>
            <person name="Rokhsar D."/>
        </authorList>
    </citation>
    <scope>NUCLEOTIDE SEQUENCE</scope>
</reference>
<dbReference type="SMART" id="SM00367">
    <property type="entry name" value="LRR_CC"/>
    <property type="match status" value="3"/>
</dbReference>
<proteinExistence type="predicted"/>
<name>A0A067G600_CITSI</name>
<dbReference type="InterPro" id="IPR006553">
    <property type="entry name" value="Leu-rich_rpt_Cys-con_subtyp"/>
</dbReference>
<dbReference type="InterPro" id="IPR032675">
    <property type="entry name" value="LRR_dom_sf"/>
</dbReference>
<evidence type="ECO:0000313" key="2">
    <source>
        <dbReference type="EMBL" id="KDO70841.1"/>
    </source>
</evidence>
<dbReference type="PANTHER" id="PTHR13318">
    <property type="entry name" value="PARTNER OF PAIRED, ISOFORM B-RELATED"/>
    <property type="match status" value="1"/>
</dbReference>
<dbReference type="Proteomes" id="UP000027120">
    <property type="component" value="Unassembled WGS sequence"/>
</dbReference>
<organism evidence="2 3">
    <name type="scientific">Citrus sinensis</name>
    <name type="common">Sweet orange</name>
    <name type="synonym">Citrus aurantium var. sinensis</name>
    <dbReference type="NCBI Taxonomy" id="2711"/>
    <lineage>
        <taxon>Eukaryota</taxon>
        <taxon>Viridiplantae</taxon>
        <taxon>Streptophyta</taxon>
        <taxon>Embryophyta</taxon>
        <taxon>Tracheophyta</taxon>
        <taxon>Spermatophyta</taxon>
        <taxon>Magnoliopsida</taxon>
        <taxon>eudicotyledons</taxon>
        <taxon>Gunneridae</taxon>
        <taxon>Pentapetalae</taxon>
        <taxon>rosids</taxon>
        <taxon>malvids</taxon>
        <taxon>Sapindales</taxon>
        <taxon>Rutaceae</taxon>
        <taxon>Aurantioideae</taxon>
        <taxon>Citrus</taxon>
    </lineage>
</organism>
<dbReference type="SUPFAM" id="SSF52047">
    <property type="entry name" value="RNI-like"/>
    <property type="match status" value="1"/>
</dbReference>